<comment type="caution">
    <text evidence="1">The sequence shown here is derived from an EMBL/GenBank/DDBJ whole genome shotgun (WGS) entry which is preliminary data.</text>
</comment>
<reference evidence="1" key="1">
    <citation type="submission" date="2023-04" db="EMBL/GenBank/DDBJ databases">
        <title>Draft Genome sequencing of Naganishia species isolated from polar environments using Oxford Nanopore Technology.</title>
        <authorList>
            <person name="Leo P."/>
            <person name="Venkateswaran K."/>
        </authorList>
    </citation>
    <scope>NUCLEOTIDE SEQUENCE</scope>
    <source>
        <strain evidence="1">MNA-CCFEE 5423</strain>
    </source>
</reference>
<evidence type="ECO:0000313" key="1">
    <source>
        <dbReference type="EMBL" id="KAJ9103736.1"/>
    </source>
</evidence>
<organism evidence="1 2">
    <name type="scientific">Naganishia friedmannii</name>
    <dbReference type="NCBI Taxonomy" id="89922"/>
    <lineage>
        <taxon>Eukaryota</taxon>
        <taxon>Fungi</taxon>
        <taxon>Dikarya</taxon>
        <taxon>Basidiomycota</taxon>
        <taxon>Agaricomycotina</taxon>
        <taxon>Tremellomycetes</taxon>
        <taxon>Filobasidiales</taxon>
        <taxon>Filobasidiaceae</taxon>
        <taxon>Naganishia</taxon>
    </lineage>
</organism>
<evidence type="ECO:0000313" key="2">
    <source>
        <dbReference type="Proteomes" id="UP001227268"/>
    </source>
</evidence>
<name>A0ACC2VYL7_9TREE</name>
<proteinExistence type="predicted"/>
<dbReference type="EMBL" id="JASBWT010000006">
    <property type="protein sequence ID" value="KAJ9103736.1"/>
    <property type="molecule type" value="Genomic_DNA"/>
</dbReference>
<protein>
    <submittedName>
        <fullName evidence="1">Uncharacterized protein</fullName>
    </submittedName>
</protein>
<sequence>MLTSIIRSLGILAVLGLAAANAAENACIPSGRATEVLINERFRIGGPRTTVTLCPGSIHRLQAPIEFTAQGQVLTTQGNVQGWKRAMLLVEGEDQSMAIKADCSNCHSITIRSLIVDGNRPLLLRVPKGEALVEMGNAEAQVIQDCRLLEPREGDWKSCRGGIIKNNVIGPAGEEWDEEYDGSEDPEPRFGNPRADGISLACKDSTVSGNTVFDTTDGAIVLFGSSGSQVNDNLVYARTRMVMGGINMVDYDPWEGDYTGVRVHGNTVSGFGGYIKGAINIGQACWTDNTEIVVHGGEVSGNTIEGEGIGYGITVAGAKGVVVMDNKSTAKYGGVRGRECPKAPENAEPCPFLINRGSSEGVFQDEFVNGEVQHGEHSALEQAKGQHSEADFSSIVICIEPETSDGEPYKPWRLRDSPLAVATFAEEAIQAGMTNGYTDEAMASPNAALAESLVTYQMEIMAALKAVTDKVASVASGKDVKGRATTMDKSPFSAVLTDLFTRLANLESEKKQVRSTIEQMGKTLGRFNTRFSGHQKDHNKALRRVVSAAKRLRNIDTLSTLPSSALALMPHRVRAHNWTPAAAFVLLELFAVAGWAFFHRRTRSAHDLSRGTLTGGRSLGFSSSKPPATLGLFGRKNAVKMV</sequence>
<dbReference type="Proteomes" id="UP001227268">
    <property type="component" value="Unassembled WGS sequence"/>
</dbReference>
<keyword evidence="2" id="KW-1185">Reference proteome</keyword>
<gene>
    <name evidence="1" type="ORF">QFC21_002196</name>
</gene>
<accession>A0ACC2VYL7</accession>